<feature type="non-terminal residue" evidence="3">
    <location>
        <position position="100"/>
    </location>
</feature>
<accession>X0Z743</accession>
<name>X0Z743_9ZZZZ</name>
<dbReference type="SUPFAM" id="SSF54001">
    <property type="entry name" value="Cysteine proteinases"/>
    <property type="match status" value="1"/>
</dbReference>
<dbReference type="PANTHER" id="PTHR12411">
    <property type="entry name" value="CYSTEINE PROTEASE FAMILY C1-RELATED"/>
    <property type="match status" value="1"/>
</dbReference>
<dbReference type="GO" id="GO:0008234">
    <property type="term" value="F:cysteine-type peptidase activity"/>
    <property type="evidence" value="ECO:0007669"/>
    <property type="project" value="InterPro"/>
</dbReference>
<comment type="caution">
    <text evidence="3">The sequence shown here is derived from an EMBL/GenBank/DDBJ whole genome shotgun (WGS) entry which is preliminary data.</text>
</comment>
<dbReference type="InterPro" id="IPR013128">
    <property type="entry name" value="Peptidase_C1A"/>
</dbReference>
<protein>
    <recommendedName>
        <fullName evidence="2">Peptidase C1A papain C-terminal domain-containing protein</fullName>
    </recommendedName>
</protein>
<evidence type="ECO:0000256" key="1">
    <source>
        <dbReference type="ARBA" id="ARBA00008455"/>
    </source>
</evidence>
<dbReference type="EMBL" id="BART01007885">
    <property type="protein sequence ID" value="GAG65200.1"/>
    <property type="molecule type" value="Genomic_DNA"/>
</dbReference>
<gene>
    <name evidence="3" type="ORF">S01H4_17853</name>
</gene>
<feature type="domain" description="Peptidase C1A papain C-terminal" evidence="2">
    <location>
        <begin position="12"/>
        <end position="83"/>
    </location>
</feature>
<dbReference type="AlphaFoldDB" id="X0Z743"/>
<dbReference type="InterPro" id="IPR038765">
    <property type="entry name" value="Papain-like_cys_pep_sf"/>
</dbReference>
<dbReference type="InterPro" id="IPR000668">
    <property type="entry name" value="Peptidase_C1A_C"/>
</dbReference>
<dbReference type="Pfam" id="PF00112">
    <property type="entry name" value="Peptidase_C1"/>
    <property type="match status" value="1"/>
</dbReference>
<dbReference type="InterPro" id="IPR025660">
    <property type="entry name" value="Pept_his_AS"/>
</dbReference>
<dbReference type="Gene3D" id="3.90.70.10">
    <property type="entry name" value="Cysteine proteinases"/>
    <property type="match status" value="1"/>
</dbReference>
<sequence length="100" mass="11379">MDYGMMYTSMYYASSYYNATNHTYYYNGTASSNHAVAIVGWDDNFNKNLFNTSPPGDGAWIVRNSWGTTWGESGYFYISYYDSKTGRSNASFINAEEPDD</sequence>
<dbReference type="GO" id="GO:0006508">
    <property type="term" value="P:proteolysis"/>
    <property type="evidence" value="ECO:0007669"/>
    <property type="project" value="InterPro"/>
</dbReference>
<organism evidence="3">
    <name type="scientific">marine sediment metagenome</name>
    <dbReference type="NCBI Taxonomy" id="412755"/>
    <lineage>
        <taxon>unclassified sequences</taxon>
        <taxon>metagenomes</taxon>
        <taxon>ecological metagenomes</taxon>
    </lineage>
</organism>
<proteinExistence type="inferred from homology"/>
<evidence type="ECO:0000259" key="2">
    <source>
        <dbReference type="Pfam" id="PF00112"/>
    </source>
</evidence>
<dbReference type="PROSITE" id="PS00639">
    <property type="entry name" value="THIOL_PROTEASE_HIS"/>
    <property type="match status" value="1"/>
</dbReference>
<evidence type="ECO:0000313" key="3">
    <source>
        <dbReference type="EMBL" id="GAG65200.1"/>
    </source>
</evidence>
<reference evidence="3" key="1">
    <citation type="journal article" date="2014" name="Front. Microbiol.">
        <title>High frequency of phylogenetically diverse reductive dehalogenase-homologous genes in deep subseafloor sedimentary metagenomes.</title>
        <authorList>
            <person name="Kawai M."/>
            <person name="Futagami T."/>
            <person name="Toyoda A."/>
            <person name="Takaki Y."/>
            <person name="Nishi S."/>
            <person name="Hori S."/>
            <person name="Arai W."/>
            <person name="Tsubouchi T."/>
            <person name="Morono Y."/>
            <person name="Uchiyama I."/>
            <person name="Ito T."/>
            <person name="Fujiyama A."/>
            <person name="Inagaki F."/>
            <person name="Takami H."/>
        </authorList>
    </citation>
    <scope>NUCLEOTIDE SEQUENCE</scope>
    <source>
        <strain evidence="3">Expedition CK06-06</strain>
    </source>
</reference>
<comment type="similarity">
    <text evidence="1">Belongs to the peptidase C1 family.</text>
</comment>